<dbReference type="AlphaFoldDB" id="A0A382NL00"/>
<proteinExistence type="predicted"/>
<accession>A0A382NL00</accession>
<gene>
    <name evidence="1" type="ORF">METZ01_LOCUS314022</name>
</gene>
<reference evidence="1" key="1">
    <citation type="submission" date="2018-05" db="EMBL/GenBank/DDBJ databases">
        <authorList>
            <person name="Lanie J.A."/>
            <person name="Ng W.-L."/>
            <person name="Kazmierczak K.M."/>
            <person name="Andrzejewski T.M."/>
            <person name="Davidsen T.M."/>
            <person name="Wayne K.J."/>
            <person name="Tettelin H."/>
            <person name="Glass J.I."/>
            <person name="Rusch D."/>
            <person name="Podicherti R."/>
            <person name="Tsui H.-C.T."/>
            <person name="Winkler M.E."/>
        </authorList>
    </citation>
    <scope>NUCLEOTIDE SEQUENCE</scope>
</reference>
<protein>
    <submittedName>
        <fullName evidence="1">Uncharacterized protein</fullName>
    </submittedName>
</protein>
<organism evidence="1">
    <name type="scientific">marine metagenome</name>
    <dbReference type="NCBI Taxonomy" id="408172"/>
    <lineage>
        <taxon>unclassified sequences</taxon>
        <taxon>metagenomes</taxon>
        <taxon>ecological metagenomes</taxon>
    </lineage>
</organism>
<feature type="non-terminal residue" evidence="1">
    <location>
        <position position="46"/>
    </location>
</feature>
<dbReference type="EMBL" id="UINC01100819">
    <property type="protein sequence ID" value="SVC61168.1"/>
    <property type="molecule type" value="Genomic_DNA"/>
</dbReference>
<sequence length="46" mass="5188">MIIKVFVNFLIGGLLCFQSVLATGKTTVIIGYAELEKDPRYIDKRL</sequence>
<evidence type="ECO:0000313" key="1">
    <source>
        <dbReference type="EMBL" id="SVC61168.1"/>
    </source>
</evidence>
<name>A0A382NL00_9ZZZZ</name>